<reference evidence="3" key="1">
    <citation type="submission" date="2023-06" db="EMBL/GenBank/DDBJ databases">
        <title>MT1 and MT2 Draft Genomes of Novel Species.</title>
        <authorList>
            <person name="Venkateswaran K."/>
        </authorList>
    </citation>
    <scope>NUCLEOTIDE SEQUENCE</scope>
    <source>
        <strain evidence="3">IIF3SC-B10</strain>
    </source>
</reference>
<organism evidence="3 4">
    <name type="scientific">Arthrobacter burdickii</name>
    <dbReference type="NCBI Taxonomy" id="3035920"/>
    <lineage>
        <taxon>Bacteria</taxon>
        <taxon>Bacillati</taxon>
        <taxon>Actinomycetota</taxon>
        <taxon>Actinomycetes</taxon>
        <taxon>Micrococcales</taxon>
        <taxon>Micrococcaceae</taxon>
        <taxon>Arthrobacter</taxon>
    </lineage>
</organism>
<gene>
    <name evidence="3" type="ORF">P5G52_07370</name>
</gene>
<evidence type="ECO:0000256" key="1">
    <source>
        <dbReference type="SAM" id="MobiDB-lite"/>
    </source>
</evidence>
<dbReference type="InterPro" id="IPR004360">
    <property type="entry name" value="Glyas_Fos-R_dOase_dom"/>
</dbReference>
<dbReference type="Gene3D" id="3.10.180.10">
    <property type="entry name" value="2,3-Dihydroxybiphenyl 1,2-Dioxygenase, domain 1"/>
    <property type="match status" value="1"/>
</dbReference>
<dbReference type="SUPFAM" id="SSF54593">
    <property type="entry name" value="Glyoxalase/Bleomycin resistance protein/Dihydroxybiphenyl dioxygenase"/>
    <property type="match status" value="1"/>
</dbReference>
<keyword evidence="4" id="KW-1185">Reference proteome</keyword>
<name>A0ABT8K0Q2_9MICC</name>
<dbReference type="Proteomes" id="UP001174209">
    <property type="component" value="Unassembled WGS sequence"/>
</dbReference>
<proteinExistence type="predicted"/>
<feature type="region of interest" description="Disordered" evidence="1">
    <location>
        <begin position="146"/>
        <end position="179"/>
    </location>
</feature>
<dbReference type="PROSITE" id="PS51819">
    <property type="entry name" value="VOC"/>
    <property type="match status" value="1"/>
</dbReference>
<feature type="domain" description="VOC" evidence="2">
    <location>
        <begin position="26"/>
        <end position="146"/>
    </location>
</feature>
<dbReference type="InterPro" id="IPR037523">
    <property type="entry name" value="VOC_core"/>
</dbReference>
<accession>A0ABT8K0Q2</accession>
<comment type="caution">
    <text evidence="3">The sequence shown here is derived from an EMBL/GenBank/DDBJ whole genome shotgun (WGS) entry which is preliminary data.</text>
</comment>
<sequence>MTPLESPVPAPGPGVEAPGVTRDIYGMPMFATLLVADIEATVSWYTEGLGFIVLFTLPGPGGSTALVHLRRWQFQDLLVRPSVGPATPGSGLILSFAAVYDEIGQLAGRARAHGAGTVEGPVDSPWNTRDVTATDPDGNVVVFTAGRPPEATDAAFSERMRQWSTEQGLSKPDPPWGAR</sequence>
<dbReference type="RefSeq" id="WP_301226085.1">
    <property type="nucleotide sequence ID" value="NZ_JAROCG010000001.1"/>
</dbReference>
<evidence type="ECO:0000313" key="4">
    <source>
        <dbReference type="Proteomes" id="UP001174209"/>
    </source>
</evidence>
<evidence type="ECO:0000313" key="3">
    <source>
        <dbReference type="EMBL" id="MDN4610687.1"/>
    </source>
</evidence>
<dbReference type="InterPro" id="IPR029068">
    <property type="entry name" value="Glyas_Bleomycin-R_OHBP_Dase"/>
</dbReference>
<dbReference type="CDD" id="cd06587">
    <property type="entry name" value="VOC"/>
    <property type="match status" value="1"/>
</dbReference>
<protein>
    <submittedName>
        <fullName evidence="3">VOC family protein</fullName>
    </submittedName>
</protein>
<dbReference type="EMBL" id="JAROCG010000001">
    <property type="protein sequence ID" value="MDN4610687.1"/>
    <property type="molecule type" value="Genomic_DNA"/>
</dbReference>
<dbReference type="Pfam" id="PF00903">
    <property type="entry name" value="Glyoxalase"/>
    <property type="match status" value="1"/>
</dbReference>
<evidence type="ECO:0000259" key="2">
    <source>
        <dbReference type="PROSITE" id="PS51819"/>
    </source>
</evidence>